<evidence type="ECO:0000313" key="3">
    <source>
        <dbReference type="Proteomes" id="UP001422759"/>
    </source>
</evidence>
<dbReference type="EMBL" id="BAAANT010000013">
    <property type="protein sequence ID" value="GAA2143037.1"/>
    <property type="molecule type" value="Genomic_DNA"/>
</dbReference>
<feature type="compositionally biased region" description="Low complexity" evidence="1">
    <location>
        <begin position="9"/>
        <end position="21"/>
    </location>
</feature>
<evidence type="ECO:0000256" key="1">
    <source>
        <dbReference type="SAM" id="MobiDB-lite"/>
    </source>
</evidence>
<dbReference type="Proteomes" id="UP001422759">
    <property type="component" value="Unassembled WGS sequence"/>
</dbReference>
<name>A0ABP5L7M6_9ACTN</name>
<evidence type="ECO:0008006" key="4">
    <source>
        <dbReference type="Google" id="ProtNLM"/>
    </source>
</evidence>
<keyword evidence="3" id="KW-1185">Reference proteome</keyword>
<feature type="region of interest" description="Disordered" evidence="1">
    <location>
        <begin position="1"/>
        <end position="22"/>
    </location>
</feature>
<reference evidence="3" key="1">
    <citation type="journal article" date="2019" name="Int. J. Syst. Evol. Microbiol.">
        <title>The Global Catalogue of Microorganisms (GCM) 10K type strain sequencing project: providing services to taxonomists for standard genome sequencing and annotation.</title>
        <authorList>
            <consortium name="The Broad Institute Genomics Platform"/>
            <consortium name="The Broad Institute Genome Sequencing Center for Infectious Disease"/>
            <person name="Wu L."/>
            <person name="Ma J."/>
        </authorList>
    </citation>
    <scope>NUCLEOTIDE SEQUENCE [LARGE SCALE GENOMIC DNA]</scope>
    <source>
        <strain evidence="3">JCM 14560</strain>
    </source>
</reference>
<proteinExistence type="predicted"/>
<protein>
    <recommendedName>
        <fullName evidence="4">DUF397 domain-containing protein</fullName>
    </recommendedName>
</protein>
<gene>
    <name evidence="2" type="ORF">GCM10009760_28930</name>
</gene>
<accession>A0ABP5L7M6</accession>
<organism evidence="2 3">
    <name type="scientific">Kitasatospora kazusensis</name>
    <dbReference type="NCBI Taxonomy" id="407974"/>
    <lineage>
        <taxon>Bacteria</taxon>
        <taxon>Bacillati</taxon>
        <taxon>Actinomycetota</taxon>
        <taxon>Actinomycetes</taxon>
        <taxon>Kitasatosporales</taxon>
        <taxon>Streptomycetaceae</taxon>
        <taxon>Kitasatospora</taxon>
    </lineage>
</organism>
<evidence type="ECO:0000313" key="2">
    <source>
        <dbReference type="EMBL" id="GAA2143037.1"/>
    </source>
</evidence>
<comment type="caution">
    <text evidence="2">The sequence shown here is derived from an EMBL/GenBank/DDBJ whole genome shotgun (WGS) entry which is preliminary data.</text>
</comment>
<sequence length="58" mass="6142">MAGQGGPSSSGCLTGGTTSCSYREDGKRAVELPFRLLDEFLAEFLAERAPRTDSAEDS</sequence>